<protein>
    <submittedName>
        <fullName evidence="7">Fimbrial protein</fullName>
    </submittedName>
</protein>
<dbReference type="Proteomes" id="UP000424966">
    <property type="component" value="Chromosome"/>
</dbReference>
<dbReference type="InterPro" id="IPR036937">
    <property type="entry name" value="Adhesion_dom_fimbrial_sf"/>
</dbReference>
<keyword evidence="5" id="KW-0472">Membrane</keyword>
<keyword evidence="5" id="KW-0812">Transmembrane</keyword>
<comment type="similarity">
    <text evidence="2">Belongs to the fimbrial protein family.</text>
</comment>
<keyword evidence="8" id="KW-1185">Reference proteome</keyword>
<evidence type="ECO:0000313" key="8">
    <source>
        <dbReference type="Proteomes" id="UP000424966"/>
    </source>
</evidence>
<dbReference type="InterPro" id="IPR008966">
    <property type="entry name" value="Adhesion_dom_sf"/>
</dbReference>
<feature type="domain" description="Fimbrial-type adhesion" evidence="6">
    <location>
        <begin position="255"/>
        <end position="393"/>
    </location>
</feature>
<evidence type="ECO:0000256" key="3">
    <source>
        <dbReference type="ARBA" id="ARBA00022729"/>
    </source>
</evidence>
<dbReference type="InterPro" id="IPR000259">
    <property type="entry name" value="Adhesion_dom_fimbrial"/>
</dbReference>
<keyword evidence="4" id="KW-0281">Fimbrium</keyword>
<sequence>MQMSSYRNIAQYYIDRLCGAVRDSTGRGYRQLKQFLLWSLVMSGLAISHHANALGYAMDCDYSGTYYIYGPTTTLRVPPNTAVGSPIGSWISFPAGGWVCHILPDSMSDSIKAGVGLYAPYSIDRTINIDGNSHSVFSYTGKAGLGYALRFRVTGAGFSSDWKPMNGFSAANMVYSSPLLGPIPYNNGANFNLNVELQIKFVKIATTLTSGWAAAFDPAYAYDYRTYNNGTSSYVETTRYRLFDFAPNSLNIQLMTQTCTTPNVIVNLPDVATNKFTGIGDIKGLKLFNLNFNNCPGGLAGINYTFGATTNVLNVANGVVALDSGSTARGVGLVLRSQTNTPIVLNTEYTLSGYNSASTQSYTVPMNAGLYQTASTVQSGSVKGAFTFTLIYK</sequence>
<accession>A0ABX6F7L0</accession>
<proteinExistence type="inferred from homology"/>
<dbReference type="Pfam" id="PF00419">
    <property type="entry name" value="Fimbrial"/>
    <property type="match status" value="1"/>
</dbReference>
<evidence type="ECO:0000256" key="4">
    <source>
        <dbReference type="ARBA" id="ARBA00023263"/>
    </source>
</evidence>
<dbReference type="EMBL" id="CP046294">
    <property type="protein sequence ID" value="QGR71009.1"/>
    <property type="molecule type" value="Genomic_DNA"/>
</dbReference>
<dbReference type="SUPFAM" id="SSF49401">
    <property type="entry name" value="Bacterial adhesins"/>
    <property type="match status" value="1"/>
</dbReference>
<dbReference type="InterPro" id="IPR050263">
    <property type="entry name" value="Bact_Fimbrial_Adh_Pro"/>
</dbReference>
<gene>
    <name evidence="7" type="ORF">FOC37_11940</name>
</gene>
<keyword evidence="5" id="KW-1133">Transmembrane helix</keyword>
<name>A0ABX6F7L0_YERIN</name>
<feature type="transmembrane region" description="Helical" evidence="5">
    <location>
        <begin position="35"/>
        <end position="58"/>
    </location>
</feature>
<evidence type="ECO:0000313" key="7">
    <source>
        <dbReference type="EMBL" id="QGR71009.1"/>
    </source>
</evidence>
<keyword evidence="3" id="KW-0732">Signal</keyword>
<evidence type="ECO:0000256" key="2">
    <source>
        <dbReference type="ARBA" id="ARBA00006671"/>
    </source>
</evidence>
<evidence type="ECO:0000256" key="1">
    <source>
        <dbReference type="ARBA" id="ARBA00004561"/>
    </source>
</evidence>
<dbReference type="PANTHER" id="PTHR33420:SF3">
    <property type="entry name" value="FIMBRIAL SUBUNIT ELFA"/>
    <property type="match status" value="1"/>
</dbReference>
<dbReference type="Gene3D" id="2.60.40.1090">
    <property type="entry name" value="Fimbrial-type adhesion domain"/>
    <property type="match status" value="1"/>
</dbReference>
<reference evidence="7 8" key="1">
    <citation type="submission" date="2019-11" db="EMBL/GenBank/DDBJ databases">
        <title>FDA dAtabase for Regulatory Grade micrObial Sequences (FDA-ARGOS): Supporting development and validation of Infectious Disease Dx tests.</title>
        <authorList>
            <person name="Patel R."/>
            <person name="Rucinski S."/>
            <person name="Tallon L."/>
            <person name="Sadzewicz L."/>
            <person name="Vavikolanu K."/>
            <person name="Mehta A."/>
            <person name="Aluvathingal J."/>
            <person name="Nadendla S."/>
            <person name="Nandy P."/>
            <person name="Geyer C."/>
            <person name="Yan Y."/>
            <person name="Sichtig H."/>
        </authorList>
    </citation>
    <scope>NUCLEOTIDE SEQUENCE [LARGE SCALE GENOMIC DNA]</scope>
    <source>
        <strain evidence="7 8">FDAARGOS_729</strain>
    </source>
</reference>
<evidence type="ECO:0000259" key="6">
    <source>
        <dbReference type="Pfam" id="PF00419"/>
    </source>
</evidence>
<dbReference type="PANTHER" id="PTHR33420">
    <property type="entry name" value="FIMBRIAL SUBUNIT ELFA-RELATED"/>
    <property type="match status" value="1"/>
</dbReference>
<evidence type="ECO:0000256" key="5">
    <source>
        <dbReference type="SAM" id="Phobius"/>
    </source>
</evidence>
<comment type="subcellular location">
    <subcellularLocation>
        <location evidence="1">Fimbrium</location>
    </subcellularLocation>
</comment>
<organism evidence="7 8">
    <name type="scientific">Yersinia intermedia</name>
    <dbReference type="NCBI Taxonomy" id="631"/>
    <lineage>
        <taxon>Bacteria</taxon>
        <taxon>Pseudomonadati</taxon>
        <taxon>Pseudomonadota</taxon>
        <taxon>Gammaproteobacteria</taxon>
        <taxon>Enterobacterales</taxon>
        <taxon>Yersiniaceae</taxon>
        <taxon>Yersinia</taxon>
    </lineage>
</organism>